<keyword evidence="1" id="KW-1133">Transmembrane helix</keyword>
<dbReference type="SUPFAM" id="SSF81324">
    <property type="entry name" value="Voltage-gated potassium channels"/>
    <property type="match status" value="1"/>
</dbReference>
<comment type="caution">
    <text evidence="2">The sequence shown here is derived from an EMBL/GenBank/DDBJ whole genome shotgun (WGS) entry which is preliminary data.</text>
</comment>
<dbReference type="Gene3D" id="1.10.287.70">
    <property type="match status" value="1"/>
</dbReference>
<protein>
    <recommendedName>
        <fullName evidence="4">Potassium channel domain-containing protein</fullName>
    </recommendedName>
</protein>
<dbReference type="AlphaFoldDB" id="A0A2J7RES3"/>
<evidence type="ECO:0000313" key="2">
    <source>
        <dbReference type="EMBL" id="PNF39334.1"/>
    </source>
</evidence>
<dbReference type="EMBL" id="NEVH01004944">
    <property type="protein sequence ID" value="PNF39334.1"/>
    <property type="molecule type" value="Genomic_DNA"/>
</dbReference>
<dbReference type="STRING" id="105785.A0A2J7RES3"/>
<gene>
    <name evidence="2" type="ORF">B7P43_G01518</name>
</gene>
<evidence type="ECO:0000256" key="1">
    <source>
        <dbReference type="SAM" id="Phobius"/>
    </source>
</evidence>
<evidence type="ECO:0000313" key="3">
    <source>
        <dbReference type="Proteomes" id="UP000235965"/>
    </source>
</evidence>
<dbReference type="OrthoDB" id="297496at2759"/>
<proteinExistence type="predicted"/>
<dbReference type="Proteomes" id="UP000235965">
    <property type="component" value="Unassembled WGS sequence"/>
</dbReference>
<feature type="transmembrane region" description="Helical" evidence="1">
    <location>
        <begin position="31"/>
        <end position="56"/>
    </location>
</feature>
<keyword evidence="1" id="KW-0472">Membrane</keyword>
<reference evidence="2 3" key="1">
    <citation type="submission" date="2017-12" db="EMBL/GenBank/DDBJ databases">
        <title>Hemimetabolous genomes reveal molecular basis of termite eusociality.</title>
        <authorList>
            <person name="Harrison M.C."/>
            <person name="Jongepier E."/>
            <person name="Robertson H.M."/>
            <person name="Arning N."/>
            <person name="Bitard-Feildel T."/>
            <person name="Chao H."/>
            <person name="Childers C.P."/>
            <person name="Dinh H."/>
            <person name="Doddapaneni H."/>
            <person name="Dugan S."/>
            <person name="Gowin J."/>
            <person name="Greiner C."/>
            <person name="Han Y."/>
            <person name="Hu H."/>
            <person name="Hughes D.S.T."/>
            <person name="Huylmans A.-K."/>
            <person name="Kemena C."/>
            <person name="Kremer L.P.M."/>
            <person name="Lee S.L."/>
            <person name="Lopez-Ezquerra A."/>
            <person name="Mallet L."/>
            <person name="Monroy-Kuhn J.M."/>
            <person name="Moser A."/>
            <person name="Murali S.C."/>
            <person name="Muzny D.M."/>
            <person name="Otani S."/>
            <person name="Piulachs M.-D."/>
            <person name="Poelchau M."/>
            <person name="Qu J."/>
            <person name="Schaub F."/>
            <person name="Wada-Katsumata A."/>
            <person name="Worley K.C."/>
            <person name="Xie Q."/>
            <person name="Ylla G."/>
            <person name="Poulsen M."/>
            <person name="Gibbs R.A."/>
            <person name="Schal C."/>
            <person name="Richards S."/>
            <person name="Belles X."/>
            <person name="Korb J."/>
            <person name="Bornberg-Bauer E."/>
        </authorList>
    </citation>
    <scope>NUCLEOTIDE SEQUENCE [LARGE SCALE GENOMIC DNA]</scope>
    <source>
        <tissue evidence="2">Whole body</tissue>
    </source>
</reference>
<organism evidence="2 3">
    <name type="scientific">Cryptotermes secundus</name>
    <dbReference type="NCBI Taxonomy" id="105785"/>
    <lineage>
        <taxon>Eukaryota</taxon>
        <taxon>Metazoa</taxon>
        <taxon>Ecdysozoa</taxon>
        <taxon>Arthropoda</taxon>
        <taxon>Hexapoda</taxon>
        <taxon>Insecta</taxon>
        <taxon>Pterygota</taxon>
        <taxon>Neoptera</taxon>
        <taxon>Polyneoptera</taxon>
        <taxon>Dictyoptera</taxon>
        <taxon>Blattodea</taxon>
        <taxon>Blattoidea</taxon>
        <taxon>Termitoidae</taxon>
        <taxon>Kalotermitidae</taxon>
        <taxon>Cryptotermitinae</taxon>
        <taxon>Cryptotermes</taxon>
    </lineage>
</organism>
<dbReference type="InParanoid" id="A0A2J7RES3"/>
<keyword evidence="1" id="KW-0812">Transmembrane</keyword>
<name>A0A2J7RES3_9NEOP</name>
<sequence length="197" mass="22301">MERKRSTRRYGSSRYRKKSWGQKCKDYFREFIAFMFSNVGIIGLVVGYTIAGAFVFRAIEGGDIPHVSAIVELRNKTALKLWDLSCCGLNVFSEENWRENVSTELREYQELIVLAIQDGYDGTDYVNQTHKWPFSGAFLYSLTVITTIADVAESGHVLRSRLVQLTSDSMCVSATLLRFTDAEFADLRPGDTIPTKA</sequence>
<evidence type="ECO:0008006" key="4">
    <source>
        <dbReference type="Google" id="ProtNLM"/>
    </source>
</evidence>
<accession>A0A2J7RES3</accession>
<keyword evidence="3" id="KW-1185">Reference proteome</keyword>